<sequence length="1328" mass="144847">MQALTPSPAPTSSRKLARRWLPLLAFLLLLVLAAVLWSVRPVERPVVVVSSDFVLGGKFTELSRIAAESAVELRIANIDRDDGSRLAELFGGAGLVVLDAPREEDGRRMHEAVGALLDRAGVPWLQVAARGPRTGGGLDAARGETLHAYYRNGGQRNFAGFFAYVRHHLFGEASVPVPEPVIFPESGIYHPDHPGLVVASLGEYRAWLGAERAARRPAVGIVVHQSYIGNMGMGHIDELVRRLEARGAQPVVFYHPLMADVGALDIVTENGRAAVDVLVNFQAMYQDRRREDYRRLDVPVLQAMTWREGDAAHWRASAVGVSSGSVPFALAVPEQSGLTDPLMVAAIEDGRATLIPEQAEALVAKLLRVARLRSMPNADKRLALMFYNYPPGEKNVSASFLNVPRSLAQLSTALGAAGYSVPAAGEQAVIDAVARMLAPFYRSGRLDALIADDLAARLPLADYRAWFDALPAAVRERVTAHWGAPEDDPMLAGDGPERHFVIPRMQLGNLVLMPQPPRGKVGEAAEKAIYHDTKVPLTHFYMAAYLYARQGFGADALIHFGTHGSQEWTPGKERGLSVHDDPYLVLGDLPVVYPYIVDNIGEATQAKRRGRATIITHQTPPFSPAGLHKELMPLHDLIHQYELLDEGAVKERTRGAIVDEAARLNLIEDIGWTAERARADFKLFERELHDWLHTLAQSAQPLGLHTLGEAPATEHRIGTVMQMLGAPLYATLGLKEPEELFVDDYRNLPASAPYRLLAGHLLQPGAAQPESDPARAALLAEGRRYFDALAAAGEHAGLLRALDGRFVDTQYGGDPVRNPDSLPTGRNLYGFDPSRLPTEQAWRAGGEAFAQLLAAHRAENGQDMKKATFSLWSVEAMRHLGVLEAQVFHALGVKPVWDRFGRISDVEVIPRAELGRPRVDVVVSATGLYRDHFPNVMLHIARAVEKVAALDEPDNAVRANTLALESGLLAQGFPAADARLHALTRIFSSESGAYGTGLDDATLATDTWEAEGKLAELYLARMQFAYGPDEAHWGEKVARPDGAAGFNLYAEHLKGTEAAVLARSSNLYGMLTTDDPFQYLGGIGLAVRHLGGETPGLYISNLRDPANGKVEPAERFLAAELRARYFHPQWIEAMQQEGYAGTINVLDTVNNFWGWTAVAPEIVRDDQWQGFFDVYVEDKLDLGMNEWFERHNPTARAQIADRMLEAARKEYWQTDEATLRRLVEVYADAVERLDYQPASSKVDEYVNALAAGFGLNLAAGAPQADAAGAAAGETVTGQVLEKQPAPQAEVAPAPWAELLLAALTLLALVAGGLQQARRRAAPALRPAS</sequence>
<feature type="domain" description="CobN/magnesium chelatase" evidence="1">
    <location>
        <begin position="147"/>
        <end position="1218"/>
    </location>
</feature>
<dbReference type="NCBIfam" id="NF004644">
    <property type="entry name" value="PRK05989.2-2"/>
    <property type="match status" value="1"/>
</dbReference>
<reference evidence="3" key="1">
    <citation type="submission" date="2023-07" db="EMBL/GenBank/DDBJ databases">
        <title>Thauera sp. CAU 1555 isolated from sand of Yaerae Beach.</title>
        <authorList>
            <person name="Kim W."/>
        </authorList>
    </citation>
    <scope>NUCLEOTIDE SEQUENCE [LARGE SCALE GENOMIC DNA]</scope>
    <source>
        <strain evidence="3">CAU 1555</strain>
    </source>
</reference>
<proteinExistence type="predicted"/>
<evidence type="ECO:0000259" key="1">
    <source>
        <dbReference type="Pfam" id="PF02514"/>
    </source>
</evidence>
<dbReference type="GO" id="GO:0051116">
    <property type="term" value="F:cobaltochelatase activity"/>
    <property type="evidence" value="ECO:0007669"/>
    <property type="project" value="UniProtKB-EC"/>
</dbReference>
<evidence type="ECO:0000313" key="3">
    <source>
        <dbReference type="Proteomes" id="UP000603602"/>
    </source>
</evidence>
<organism evidence="2 3">
    <name type="scientific">Thauera sedimentorum</name>
    <dbReference type="NCBI Taxonomy" id="2767595"/>
    <lineage>
        <taxon>Bacteria</taxon>
        <taxon>Pseudomonadati</taxon>
        <taxon>Pseudomonadota</taxon>
        <taxon>Betaproteobacteria</taxon>
        <taxon>Rhodocyclales</taxon>
        <taxon>Zoogloeaceae</taxon>
        <taxon>Thauera</taxon>
    </lineage>
</organism>
<dbReference type="EC" id="6.6.1.2" evidence="2"/>
<comment type="caution">
    <text evidence="2">The sequence shown here is derived from an EMBL/GenBank/DDBJ whole genome shotgun (WGS) entry which is preliminary data.</text>
</comment>
<protein>
    <submittedName>
        <fullName evidence="2">Cobaltochelatase subunit CobN</fullName>
        <ecNumber evidence="2">6.6.1.2</ecNumber>
    </submittedName>
</protein>
<dbReference type="PANTHER" id="PTHR44119:SF4">
    <property type="entry name" value="AEROBIC COBALTOCHELATASE SUBUNIT COBN"/>
    <property type="match status" value="1"/>
</dbReference>
<dbReference type="Pfam" id="PF02514">
    <property type="entry name" value="CobN-Mg_chel"/>
    <property type="match status" value="1"/>
</dbReference>
<dbReference type="InterPro" id="IPR003672">
    <property type="entry name" value="CobN/Mg_chltase"/>
</dbReference>
<keyword evidence="2" id="KW-0436">Ligase</keyword>
<dbReference type="Proteomes" id="UP000603602">
    <property type="component" value="Unassembled WGS sequence"/>
</dbReference>
<keyword evidence="3" id="KW-1185">Reference proteome</keyword>
<dbReference type="PANTHER" id="PTHR44119">
    <property type="entry name" value="MAGNESIUM-CHELATASE SUBUNIT CHLH, CHLOROPLASTIC"/>
    <property type="match status" value="1"/>
</dbReference>
<evidence type="ECO:0000313" key="2">
    <source>
        <dbReference type="EMBL" id="MBD8504034.1"/>
    </source>
</evidence>
<dbReference type="RefSeq" id="WP_187718815.1">
    <property type="nucleotide sequence ID" value="NZ_JACTAH010000002.1"/>
</dbReference>
<gene>
    <name evidence="2" type="primary">cobN</name>
    <name evidence="2" type="ORF">IFO67_14150</name>
</gene>
<accession>A0ABR9BDN2</accession>
<dbReference type="CDD" id="cd10150">
    <property type="entry name" value="CobN_like"/>
    <property type="match status" value="1"/>
</dbReference>
<name>A0ABR9BDN2_9RHOO</name>
<dbReference type="EMBL" id="JACYTO010000002">
    <property type="protein sequence ID" value="MBD8504034.1"/>
    <property type="molecule type" value="Genomic_DNA"/>
</dbReference>